<feature type="compositionally biased region" description="Polar residues" evidence="2">
    <location>
        <begin position="352"/>
        <end position="368"/>
    </location>
</feature>
<dbReference type="STRING" id="6573.A0A210Q6B8"/>
<feature type="region of interest" description="Disordered" evidence="2">
    <location>
        <begin position="840"/>
        <end position="879"/>
    </location>
</feature>
<dbReference type="Pfam" id="PF15336">
    <property type="entry name" value="Auts2"/>
    <property type="match status" value="1"/>
</dbReference>
<proteinExistence type="predicted"/>
<feature type="compositionally biased region" description="Low complexity" evidence="2">
    <location>
        <begin position="432"/>
        <end position="459"/>
    </location>
</feature>
<feature type="compositionally biased region" description="Basic and acidic residues" evidence="2">
    <location>
        <begin position="94"/>
        <end position="103"/>
    </location>
</feature>
<sequence>METAVETKKHQRFTKRRERKTTADGSGDEMDDSPSRPSKDKRSKPRRKKHNMICEEDIIDGFAIISFKTFEDLENAVKNSINLNDKTDLCNSQNKERDKEKNNRVKKKREKKSQKISPHSPTLPGKPYEDPLGSPRSDQTVVLDHNLNGPNHTSQDVLSDASSHSSSGRGYLCDSESGDDRASDASSDIFTTVNTVNRSRECIVTNNTSTPTVCSSPCPAGITTTPSLSSPATTATTTAAPTTTSALTVSATTTCGTITTSCSPVSVAAPITTPSVISSGPRTAPPTAPPAKRPTLPPSSPTSSHPALTASRPPSRTAQIHNRENRKSSSPLPPPRPLANKREEHREKDPQLPSSLPFSKSRTSANSSGHHRYSPQISPSASIPPYPLHSTPNHTPTFPPHHPQLPPHPPSAHTPGHPPHSMFAPPLPPGPAGASLTSGSLSGASAVSLSSHSPSDSMSYANQEILREELNRRFLATQDRPVPSIGGAHPFIRSDVHQHQHQHMHQHQHTHQHMYPIHIPGSLGPPPAPLLYEKVPKLDSPFYRPQIPGLQTYPTGMSPLMPPAGPGPLNSGLNSGIPGAFQPKRVSSSLHPAQMMLASLRDRDKANPTPGGGLPAQKKSGKWCAVHVRIAWEIYQHQQRQSDTQKGQSEGKNVEPLRPPSHLLLGSSVHKGPELGPTPGLMGPGGPRSILESSGHAGLIGQNAINMTPFPRPSAYSALPGGFSGFGGLGKKSLSPFRAPFSSGRDVPTVHGMTPPPHEWGNRLHRTPPSFPTPWPKQMEEREKEEREREKERDLEREREKEREKRDYIGLDRRREDDRERERRNSERLQINCLTDRSRDRDKIFPTESVRPARSRSRSRSPLQNGRVGSAKSDSSFERRFDDRGGLKIKEERRDEDMLHGERDKIRNEYMLGPSMPNPNNPLAMFDRSRLFMGASPFLAADRVPSHPLWQYEKNAMEFNHRMQLQQEMERERLIHRIPSHATSLQEMEQERMRKEELLFQDERFRRDYLSSMPMYERERLAAYEQQSRFSGLRTAELGATSHFNRTLSPMVNHAGARTTLSPMVNHIGARTMSPMVNHVGVKGSSPACAPPPLIPSSSAASHSHSNSPAVAKAKGHHGEPGLGDKRDTYSNSTDPESHSR</sequence>
<keyword evidence="4" id="KW-1185">Reference proteome</keyword>
<keyword evidence="1" id="KW-0597">Phosphoprotein</keyword>
<evidence type="ECO:0000313" key="3">
    <source>
        <dbReference type="EMBL" id="OWF44286.1"/>
    </source>
</evidence>
<protein>
    <submittedName>
        <fullName evidence="3">Autism susceptibility gene 2 protein</fullName>
    </submittedName>
</protein>
<feature type="region of interest" description="Disordered" evidence="2">
    <location>
        <begin position="637"/>
        <end position="689"/>
    </location>
</feature>
<dbReference type="PANTHER" id="PTHR14429">
    <property type="entry name" value="FIBROSIN FAMILY MEMBER"/>
    <property type="match status" value="1"/>
</dbReference>
<feature type="compositionally biased region" description="Low complexity" evidence="2">
    <location>
        <begin position="301"/>
        <end position="311"/>
    </location>
</feature>
<feature type="region of interest" description="Disordered" evidence="2">
    <location>
        <begin position="754"/>
        <end position="804"/>
    </location>
</feature>
<evidence type="ECO:0000256" key="2">
    <source>
        <dbReference type="SAM" id="MobiDB-lite"/>
    </source>
</evidence>
<feature type="compositionally biased region" description="Polar residues" evidence="2">
    <location>
        <begin position="637"/>
        <end position="651"/>
    </location>
</feature>
<feature type="region of interest" description="Disordered" evidence="2">
    <location>
        <begin position="272"/>
        <end position="459"/>
    </location>
</feature>
<feature type="compositionally biased region" description="Basic residues" evidence="2">
    <location>
        <begin position="104"/>
        <end position="114"/>
    </location>
</feature>
<dbReference type="Proteomes" id="UP000242188">
    <property type="component" value="Unassembled WGS sequence"/>
</dbReference>
<feature type="compositionally biased region" description="Basic residues" evidence="2">
    <location>
        <begin position="9"/>
        <end position="19"/>
    </location>
</feature>
<accession>A0A210Q6B8</accession>
<dbReference type="InterPro" id="IPR023246">
    <property type="entry name" value="AUTS2"/>
</dbReference>
<name>A0A210Q6B8_MIZYE</name>
<dbReference type="OrthoDB" id="10060000at2759"/>
<feature type="compositionally biased region" description="Basic residues" evidence="2">
    <location>
        <begin position="41"/>
        <end position="51"/>
    </location>
</feature>
<feature type="compositionally biased region" description="Basic and acidic residues" evidence="2">
    <location>
        <begin position="1117"/>
        <end position="1129"/>
    </location>
</feature>
<feature type="region of interest" description="Disordered" evidence="2">
    <location>
        <begin position="85"/>
        <end position="185"/>
    </location>
</feature>
<dbReference type="PANTHER" id="PTHR14429:SF22">
    <property type="entry name" value="AGAP013055-PA"/>
    <property type="match status" value="1"/>
</dbReference>
<comment type="caution">
    <text evidence="3">The sequence shown here is derived from an EMBL/GenBank/DDBJ whole genome shotgun (WGS) entry which is preliminary data.</text>
</comment>
<feature type="compositionally biased region" description="Low complexity" evidence="2">
    <location>
        <begin position="154"/>
        <end position="167"/>
    </location>
</feature>
<organism evidence="3 4">
    <name type="scientific">Mizuhopecten yessoensis</name>
    <name type="common">Japanese scallop</name>
    <name type="synonym">Patinopecten yessoensis</name>
    <dbReference type="NCBI Taxonomy" id="6573"/>
    <lineage>
        <taxon>Eukaryota</taxon>
        <taxon>Metazoa</taxon>
        <taxon>Spiralia</taxon>
        <taxon>Lophotrochozoa</taxon>
        <taxon>Mollusca</taxon>
        <taxon>Bivalvia</taxon>
        <taxon>Autobranchia</taxon>
        <taxon>Pteriomorphia</taxon>
        <taxon>Pectinida</taxon>
        <taxon>Pectinoidea</taxon>
        <taxon>Pectinidae</taxon>
        <taxon>Mizuhopecten</taxon>
    </lineage>
</organism>
<reference evidence="3 4" key="1">
    <citation type="journal article" date="2017" name="Nat. Ecol. Evol.">
        <title>Scallop genome provides insights into evolution of bilaterian karyotype and development.</title>
        <authorList>
            <person name="Wang S."/>
            <person name="Zhang J."/>
            <person name="Jiao W."/>
            <person name="Li J."/>
            <person name="Xun X."/>
            <person name="Sun Y."/>
            <person name="Guo X."/>
            <person name="Huan P."/>
            <person name="Dong B."/>
            <person name="Zhang L."/>
            <person name="Hu X."/>
            <person name="Sun X."/>
            <person name="Wang J."/>
            <person name="Zhao C."/>
            <person name="Wang Y."/>
            <person name="Wang D."/>
            <person name="Huang X."/>
            <person name="Wang R."/>
            <person name="Lv J."/>
            <person name="Li Y."/>
            <person name="Zhang Z."/>
            <person name="Liu B."/>
            <person name="Lu W."/>
            <person name="Hui Y."/>
            <person name="Liang J."/>
            <person name="Zhou Z."/>
            <person name="Hou R."/>
            <person name="Li X."/>
            <person name="Liu Y."/>
            <person name="Li H."/>
            <person name="Ning X."/>
            <person name="Lin Y."/>
            <person name="Zhao L."/>
            <person name="Xing Q."/>
            <person name="Dou J."/>
            <person name="Li Y."/>
            <person name="Mao J."/>
            <person name="Guo H."/>
            <person name="Dou H."/>
            <person name="Li T."/>
            <person name="Mu C."/>
            <person name="Jiang W."/>
            <person name="Fu Q."/>
            <person name="Fu X."/>
            <person name="Miao Y."/>
            <person name="Liu J."/>
            <person name="Yu Q."/>
            <person name="Li R."/>
            <person name="Liao H."/>
            <person name="Li X."/>
            <person name="Kong Y."/>
            <person name="Jiang Z."/>
            <person name="Chourrout D."/>
            <person name="Li R."/>
            <person name="Bao Z."/>
        </authorList>
    </citation>
    <scope>NUCLEOTIDE SEQUENCE [LARGE SCALE GENOMIC DNA]</scope>
    <source>
        <strain evidence="3 4">PY_sf001</strain>
    </source>
</reference>
<feature type="compositionally biased region" description="Low complexity" evidence="2">
    <location>
        <begin position="1096"/>
        <end position="1112"/>
    </location>
</feature>
<evidence type="ECO:0000256" key="1">
    <source>
        <dbReference type="ARBA" id="ARBA00022553"/>
    </source>
</evidence>
<gene>
    <name evidence="3" type="ORF">KP79_PYT15819</name>
</gene>
<dbReference type="AlphaFoldDB" id="A0A210Q6B8"/>
<feature type="region of interest" description="Disordered" evidence="2">
    <location>
        <begin position="1"/>
        <end position="52"/>
    </location>
</feature>
<feature type="compositionally biased region" description="Basic and acidic residues" evidence="2">
    <location>
        <begin position="778"/>
        <end position="804"/>
    </location>
</feature>
<feature type="compositionally biased region" description="Pro residues" evidence="2">
    <location>
        <begin position="397"/>
        <end position="418"/>
    </location>
</feature>
<feature type="compositionally biased region" description="Pro residues" evidence="2">
    <location>
        <begin position="283"/>
        <end position="300"/>
    </location>
</feature>
<evidence type="ECO:0000313" key="4">
    <source>
        <dbReference type="Proteomes" id="UP000242188"/>
    </source>
</evidence>
<feature type="region of interest" description="Disordered" evidence="2">
    <location>
        <begin position="1088"/>
        <end position="1141"/>
    </location>
</feature>
<dbReference type="EMBL" id="NEDP02004827">
    <property type="protein sequence ID" value="OWF44286.1"/>
    <property type="molecule type" value="Genomic_DNA"/>
</dbReference>
<feature type="compositionally biased region" description="Basic and acidic residues" evidence="2">
    <location>
        <begin position="340"/>
        <end position="350"/>
    </location>
</feature>